<dbReference type="CDD" id="cd08249">
    <property type="entry name" value="enoyl_reductase_like"/>
    <property type="match status" value="1"/>
</dbReference>
<keyword evidence="3" id="KW-1185">Reference proteome</keyword>
<name>A0A8S0X1V1_CYCAE</name>
<protein>
    <recommendedName>
        <fullName evidence="1">Enoyl reductase (ER) domain-containing protein</fullName>
    </recommendedName>
</protein>
<dbReference type="InterPro" id="IPR020843">
    <property type="entry name" value="ER"/>
</dbReference>
<evidence type="ECO:0000313" key="2">
    <source>
        <dbReference type="EMBL" id="CAA7264552.1"/>
    </source>
</evidence>
<dbReference type="PANTHER" id="PTHR45348">
    <property type="entry name" value="HYPOTHETICAL OXIDOREDUCTASE (EUROFUNG)"/>
    <property type="match status" value="1"/>
</dbReference>
<evidence type="ECO:0000313" key="3">
    <source>
        <dbReference type="Proteomes" id="UP000467700"/>
    </source>
</evidence>
<dbReference type="InterPro" id="IPR047122">
    <property type="entry name" value="Trans-enoyl_RdTase-like"/>
</dbReference>
<dbReference type="EMBL" id="CACVBS010000045">
    <property type="protein sequence ID" value="CAA7264552.1"/>
    <property type="molecule type" value="Genomic_DNA"/>
</dbReference>
<dbReference type="Pfam" id="PF08240">
    <property type="entry name" value="ADH_N"/>
    <property type="match status" value="1"/>
</dbReference>
<dbReference type="InterPro" id="IPR013154">
    <property type="entry name" value="ADH-like_N"/>
</dbReference>
<accession>A0A8S0X1V1</accession>
<dbReference type="SMART" id="SM00829">
    <property type="entry name" value="PKS_ER"/>
    <property type="match status" value="1"/>
</dbReference>
<dbReference type="SUPFAM" id="SSF50129">
    <property type="entry name" value="GroES-like"/>
    <property type="match status" value="1"/>
</dbReference>
<reference evidence="2 3" key="1">
    <citation type="submission" date="2020-01" db="EMBL/GenBank/DDBJ databases">
        <authorList>
            <person name="Gupta K D."/>
        </authorList>
    </citation>
    <scope>NUCLEOTIDE SEQUENCE [LARGE SCALE GENOMIC DNA]</scope>
</reference>
<sequence length="385" mass="41517">MVNMKALITAPQNTAVVADIPVPVPGPREIRVKVHSVALNPVDALYVAYPLDKPGRVVGSDFAGTVDRAGEEVTRWRIGDRVAGFVQGASSGNWRPGAFAQFAILEGDLAIKVPSRVSFEEAATLPLCSLTAAQALFIRLEINSPFPSPFRFDPPKLDTPAILVYSGATSVGLFAISLAKLLHTPAGHPYRIFATVSPRNREKLLDLGVEAAYDYYSSTWPEDLRRASGGISYAIDCISEDESTARISQAFVDGGGKIAVLRQSAWDKQCVREDVLPLYGAVWSGLGHEVFYNTLSIDDVLPASPSWRQFTIAFYHFLSTGAAADASKFPIPANPVRLMPGGLASIVSDGFALLGSGKVRDRQFTSQGVMMNPISAEKLVYNIDD</sequence>
<dbReference type="Proteomes" id="UP000467700">
    <property type="component" value="Unassembled WGS sequence"/>
</dbReference>
<dbReference type="OrthoDB" id="10257049at2759"/>
<dbReference type="PANTHER" id="PTHR45348:SF7">
    <property type="entry name" value="ZINC BINDING OXIDOREDUCTASE, PUTATIVE-RELATED"/>
    <property type="match status" value="1"/>
</dbReference>
<proteinExistence type="predicted"/>
<dbReference type="Gene3D" id="3.90.180.10">
    <property type="entry name" value="Medium-chain alcohol dehydrogenases, catalytic domain"/>
    <property type="match status" value="1"/>
</dbReference>
<dbReference type="SUPFAM" id="SSF51735">
    <property type="entry name" value="NAD(P)-binding Rossmann-fold domains"/>
    <property type="match status" value="1"/>
</dbReference>
<evidence type="ECO:0000259" key="1">
    <source>
        <dbReference type="SMART" id="SM00829"/>
    </source>
</evidence>
<feature type="domain" description="Enoyl reductase (ER)" evidence="1">
    <location>
        <begin position="9"/>
        <end position="381"/>
    </location>
</feature>
<gene>
    <name evidence="2" type="ORF">AAE3_LOCUS6777</name>
</gene>
<dbReference type="Gene3D" id="3.40.50.720">
    <property type="entry name" value="NAD(P)-binding Rossmann-like Domain"/>
    <property type="match status" value="1"/>
</dbReference>
<dbReference type="InterPro" id="IPR011032">
    <property type="entry name" value="GroES-like_sf"/>
</dbReference>
<dbReference type="AlphaFoldDB" id="A0A8S0X1V1"/>
<organism evidence="2 3">
    <name type="scientific">Cyclocybe aegerita</name>
    <name type="common">Black poplar mushroom</name>
    <name type="synonym">Agrocybe aegerita</name>
    <dbReference type="NCBI Taxonomy" id="1973307"/>
    <lineage>
        <taxon>Eukaryota</taxon>
        <taxon>Fungi</taxon>
        <taxon>Dikarya</taxon>
        <taxon>Basidiomycota</taxon>
        <taxon>Agaricomycotina</taxon>
        <taxon>Agaricomycetes</taxon>
        <taxon>Agaricomycetidae</taxon>
        <taxon>Agaricales</taxon>
        <taxon>Agaricineae</taxon>
        <taxon>Bolbitiaceae</taxon>
        <taxon>Cyclocybe</taxon>
    </lineage>
</organism>
<dbReference type="GO" id="GO:0016651">
    <property type="term" value="F:oxidoreductase activity, acting on NAD(P)H"/>
    <property type="evidence" value="ECO:0007669"/>
    <property type="project" value="InterPro"/>
</dbReference>
<dbReference type="InterPro" id="IPR036291">
    <property type="entry name" value="NAD(P)-bd_dom_sf"/>
</dbReference>
<comment type="caution">
    <text evidence="2">The sequence shown here is derived from an EMBL/GenBank/DDBJ whole genome shotgun (WGS) entry which is preliminary data.</text>
</comment>